<dbReference type="AlphaFoldDB" id="A0A453D1F9"/>
<reference evidence="3" key="2">
    <citation type="journal article" date="2017" name="Nat. Plants">
        <title>The Aegilops tauschii genome reveals multiple impacts of transposons.</title>
        <authorList>
            <person name="Zhao G."/>
            <person name="Zou C."/>
            <person name="Li K."/>
            <person name="Wang K."/>
            <person name="Li T."/>
            <person name="Gao L."/>
            <person name="Zhang X."/>
            <person name="Wang H."/>
            <person name="Yang Z."/>
            <person name="Liu X."/>
            <person name="Jiang W."/>
            <person name="Mao L."/>
            <person name="Kong X."/>
            <person name="Jiao Y."/>
            <person name="Jia J."/>
        </authorList>
    </citation>
    <scope>NUCLEOTIDE SEQUENCE [LARGE SCALE GENOMIC DNA]</scope>
    <source>
        <strain evidence="3">cv. AL8/78</strain>
    </source>
</reference>
<reference evidence="2" key="4">
    <citation type="submission" date="2019-03" db="UniProtKB">
        <authorList>
            <consortium name="EnsemblPlants"/>
        </authorList>
    </citation>
    <scope>IDENTIFICATION</scope>
</reference>
<feature type="compositionally biased region" description="Polar residues" evidence="1">
    <location>
        <begin position="31"/>
        <end position="48"/>
    </location>
</feature>
<evidence type="ECO:0000313" key="2">
    <source>
        <dbReference type="EnsemblPlants" id="AET2Gv21054600.28"/>
    </source>
</evidence>
<reference evidence="2" key="3">
    <citation type="journal article" date="2017" name="Nature">
        <title>Genome sequence of the progenitor of the wheat D genome Aegilops tauschii.</title>
        <authorList>
            <person name="Luo M.C."/>
            <person name="Gu Y.Q."/>
            <person name="Puiu D."/>
            <person name="Wang H."/>
            <person name="Twardziok S.O."/>
            <person name="Deal K.R."/>
            <person name="Huo N."/>
            <person name="Zhu T."/>
            <person name="Wang L."/>
            <person name="Wang Y."/>
            <person name="McGuire P.E."/>
            <person name="Liu S."/>
            <person name="Long H."/>
            <person name="Ramasamy R.K."/>
            <person name="Rodriguez J.C."/>
            <person name="Van S.L."/>
            <person name="Yuan L."/>
            <person name="Wang Z."/>
            <person name="Xia Z."/>
            <person name="Xiao L."/>
            <person name="Anderson O.D."/>
            <person name="Ouyang S."/>
            <person name="Liang Y."/>
            <person name="Zimin A.V."/>
            <person name="Pertea G."/>
            <person name="Qi P."/>
            <person name="Bennetzen J.L."/>
            <person name="Dai X."/>
            <person name="Dawson M.W."/>
            <person name="Muller H.G."/>
            <person name="Kugler K."/>
            <person name="Rivarola-Duarte L."/>
            <person name="Spannagl M."/>
            <person name="Mayer K.F.X."/>
            <person name="Lu F.H."/>
            <person name="Bevan M.W."/>
            <person name="Leroy P."/>
            <person name="Li P."/>
            <person name="You F.M."/>
            <person name="Sun Q."/>
            <person name="Liu Z."/>
            <person name="Lyons E."/>
            <person name="Wicker T."/>
            <person name="Salzberg S.L."/>
            <person name="Devos K.M."/>
            <person name="Dvorak J."/>
        </authorList>
    </citation>
    <scope>NUCLEOTIDE SEQUENCE [LARGE SCALE GENOMIC DNA]</scope>
    <source>
        <strain evidence="2">cv. AL8/78</strain>
    </source>
</reference>
<evidence type="ECO:0000313" key="3">
    <source>
        <dbReference type="Proteomes" id="UP000015105"/>
    </source>
</evidence>
<accession>A0A453D1F9</accession>
<feature type="region of interest" description="Disordered" evidence="1">
    <location>
        <begin position="28"/>
        <end position="50"/>
    </location>
</feature>
<dbReference type="Proteomes" id="UP000015105">
    <property type="component" value="Chromosome 2D"/>
</dbReference>
<reference evidence="3" key="1">
    <citation type="journal article" date="2014" name="Science">
        <title>Ancient hybridizations among the ancestral genomes of bread wheat.</title>
        <authorList>
            <consortium name="International Wheat Genome Sequencing Consortium,"/>
            <person name="Marcussen T."/>
            <person name="Sandve S.R."/>
            <person name="Heier L."/>
            <person name="Spannagl M."/>
            <person name="Pfeifer M."/>
            <person name="Jakobsen K.S."/>
            <person name="Wulff B.B."/>
            <person name="Steuernagel B."/>
            <person name="Mayer K.F."/>
            <person name="Olsen O.A."/>
        </authorList>
    </citation>
    <scope>NUCLEOTIDE SEQUENCE [LARGE SCALE GENOMIC DNA]</scope>
    <source>
        <strain evidence="3">cv. AL8/78</strain>
    </source>
</reference>
<reference evidence="2" key="5">
    <citation type="journal article" date="2021" name="G3 (Bethesda)">
        <title>Aegilops tauschii genome assembly Aet v5.0 features greater sequence contiguity and improved annotation.</title>
        <authorList>
            <person name="Wang L."/>
            <person name="Zhu T."/>
            <person name="Rodriguez J.C."/>
            <person name="Deal K.R."/>
            <person name="Dubcovsky J."/>
            <person name="McGuire P.E."/>
            <person name="Lux T."/>
            <person name="Spannagl M."/>
            <person name="Mayer K.F.X."/>
            <person name="Baldrich P."/>
            <person name="Meyers B.C."/>
            <person name="Huo N."/>
            <person name="Gu Y.Q."/>
            <person name="Zhou H."/>
            <person name="Devos K.M."/>
            <person name="Bennetzen J.L."/>
            <person name="Unver T."/>
            <person name="Budak H."/>
            <person name="Gulick P.J."/>
            <person name="Galiba G."/>
            <person name="Kalapos B."/>
            <person name="Nelson D.R."/>
            <person name="Li P."/>
            <person name="You F.M."/>
            <person name="Luo M.C."/>
            <person name="Dvorak J."/>
        </authorList>
    </citation>
    <scope>NUCLEOTIDE SEQUENCE [LARGE SCALE GENOMIC DNA]</scope>
    <source>
        <strain evidence="2">cv. AL8/78</strain>
    </source>
</reference>
<protein>
    <submittedName>
        <fullName evidence="2">Uncharacterized protein</fullName>
    </submittedName>
</protein>
<dbReference type="PANTHER" id="PTHR22774:SF11">
    <property type="entry name" value="CHOREIN N-TERMINAL DOMAIN-CONTAINING PROTEIN"/>
    <property type="match status" value="1"/>
</dbReference>
<dbReference type="Gramene" id="AET2Gv21054600.28">
    <property type="protein sequence ID" value="AET2Gv21054600.28"/>
    <property type="gene ID" value="AET2Gv21054600"/>
</dbReference>
<dbReference type="PANTHER" id="PTHR22774">
    <property type="entry name" value="CHOREIN N-TERMINAL DOMAIN-CONTAINING PROTEIN"/>
    <property type="match status" value="1"/>
</dbReference>
<proteinExistence type="predicted"/>
<evidence type="ECO:0000256" key="1">
    <source>
        <dbReference type="SAM" id="MobiDB-lite"/>
    </source>
</evidence>
<sequence>MPSVSNVQVEPIVVNIDKLDLVLVEKDDSENLSGPTSNASSTAPTKSTGYGYADKIADGMTVQVGIVNLLLETHGGARRQGDA</sequence>
<organism evidence="2 3">
    <name type="scientific">Aegilops tauschii subsp. strangulata</name>
    <name type="common">Goatgrass</name>
    <dbReference type="NCBI Taxonomy" id="200361"/>
    <lineage>
        <taxon>Eukaryota</taxon>
        <taxon>Viridiplantae</taxon>
        <taxon>Streptophyta</taxon>
        <taxon>Embryophyta</taxon>
        <taxon>Tracheophyta</taxon>
        <taxon>Spermatophyta</taxon>
        <taxon>Magnoliopsida</taxon>
        <taxon>Liliopsida</taxon>
        <taxon>Poales</taxon>
        <taxon>Poaceae</taxon>
        <taxon>BOP clade</taxon>
        <taxon>Pooideae</taxon>
        <taxon>Triticodae</taxon>
        <taxon>Triticeae</taxon>
        <taxon>Triticinae</taxon>
        <taxon>Aegilops</taxon>
    </lineage>
</organism>
<keyword evidence="3" id="KW-1185">Reference proteome</keyword>
<dbReference type="EnsemblPlants" id="AET2Gv21054600.28">
    <property type="protein sequence ID" value="AET2Gv21054600.28"/>
    <property type="gene ID" value="AET2Gv21054600"/>
</dbReference>
<name>A0A453D1F9_AEGTS</name>
<dbReference type="InterPro" id="IPR026728">
    <property type="entry name" value="BLTP3A/B"/>
</dbReference>